<organism evidence="1 2">
    <name type="scientific">Allohahella marinimesophila</name>
    <dbReference type="NCBI Taxonomy" id="1054972"/>
    <lineage>
        <taxon>Bacteria</taxon>
        <taxon>Pseudomonadati</taxon>
        <taxon>Pseudomonadota</taxon>
        <taxon>Gammaproteobacteria</taxon>
        <taxon>Oceanospirillales</taxon>
        <taxon>Hahellaceae</taxon>
        <taxon>Allohahella</taxon>
    </lineage>
</organism>
<evidence type="ECO:0000313" key="1">
    <source>
        <dbReference type="EMBL" id="GAA3965546.1"/>
    </source>
</evidence>
<comment type="caution">
    <text evidence="1">The sequence shown here is derived from an EMBL/GenBank/DDBJ whole genome shotgun (WGS) entry which is preliminary data.</text>
</comment>
<dbReference type="EMBL" id="BAABBO010000010">
    <property type="protein sequence ID" value="GAA3965546.1"/>
    <property type="molecule type" value="Genomic_DNA"/>
</dbReference>
<dbReference type="Proteomes" id="UP001501337">
    <property type="component" value="Unassembled WGS sequence"/>
</dbReference>
<evidence type="ECO:0000313" key="2">
    <source>
        <dbReference type="Proteomes" id="UP001501337"/>
    </source>
</evidence>
<protein>
    <submittedName>
        <fullName evidence="1">Uncharacterized protein</fullName>
    </submittedName>
</protein>
<sequence length="126" mass="13997">MKSNQFRSHSSIARNALTALVFSFAVTGLVLAKVEPREDVSAEAEIVEAESTVVVPTVAEEDRQKRSNLRCWQDGILLFEETNLYEAGLSKSEQSIVFERMDGMKQGDVVLIESGTALCLFKQLEN</sequence>
<name>A0ABP7PH13_9GAMM</name>
<accession>A0ABP7PH13</accession>
<reference evidence="2" key="1">
    <citation type="journal article" date="2019" name="Int. J. Syst. Evol. Microbiol.">
        <title>The Global Catalogue of Microorganisms (GCM) 10K type strain sequencing project: providing services to taxonomists for standard genome sequencing and annotation.</title>
        <authorList>
            <consortium name="The Broad Institute Genomics Platform"/>
            <consortium name="The Broad Institute Genome Sequencing Center for Infectious Disease"/>
            <person name="Wu L."/>
            <person name="Ma J."/>
        </authorList>
    </citation>
    <scope>NUCLEOTIDE SEQUENCE [LARGE SCALE GENOMIC DNA]</scope>
    <source>
        <strain evidence="2">JCM 17555</strain>
    </source>
</reference>
<keyword evidence="2" id="KW-1185">Reference proteome</keyword>
<dbReference type="RefSeq" id="WP_344806685.1">
    <property type="nucleotide sequence ID" value="NZ_BAABBO010000010.1"/>
</dbReference>
<proteinExistence type="predicted"/>
<gene>
    <name evidence="1" type="ORF">GCM10022278_24220</name>
</gene>